<keyword evidence="3" id="KW-1185">Reference proteome</keyword>
<feature type="transmembrane region" description="Helical" evidence="1">
    <location>
        <begin position="57"/>
        <end position="77"/>
    </location>
</feature>
<keyword evidence="1" id="KW-0812">Transmembrane</keyword>
<feature type="transmembrane region" description="Helical" evidence="1">
    <location>
        <begin position="109"/>
        <end position="131"/>
    </location>
</feature>
<keyword evidence="1" id="KW-0472">Membrane</keyword>
<name>A0ABQ3UFA4_STRHY</name>
<evidence type="ECO:0000313" key="3">
    <source>
        <dbReference type="Proteomes" id="UP001054854"/>
    </source>
</evidence>
<feature type="transmembrane region" description="Helical" evidence="1">
    <location>
        <begin position="143"/>
        <end position="161"/>
    </location>
</feature>
<proteinExistence type="predicted"/>
<accession>A0ABQ3UFA4</accession>
<organism evidence="2 3">
    <name type="scientific">Streptomyces hygroscopicus</name>
    <dbReference type="NCBI Taxonomy" id="1912"/>
    <lineage>
        <taxon>Bacteria</taxon>
        <taxon>Bacillati</taxon>
        <taxon>Actinomycetota</taxon>
        <taxon>Actinomycetes</taxon>
        <taxon>Kitasatosporales</taxon>
        <taxon>Streptomycetaceae</taxon>
        <taxon>Streptomyces</taxon>
        <taxon>Streptomyces violaceusniger group</taxon>
    </lineage>
</organism>
<protein>
    <recommendedName>
        <fullName evidence="4">VUT family protein</fullName>
    </recommendedName>
</protein>
<feature type="transmembrane region" description="Helical" evidence="1">
    <location>
        <begin position="31"/>
        <end position="50"/>
    </location>
</feature>
<reference evidence="2" key="1">
    <citation type="submission" date="2024-05" db="EMBL/GenBank/DDBJ databases">
        <title>Whole genome shotgun sequence of Streptomyces hygroscopicus NBRC 113678.</title>
        <authorList>
            <person name="Komaki H."/>
            <person name="Tamura T."/>
        </authorList>
    </citation>
    <scope>NUCLEOTIDE SEQUENCE</scope>
    <source>
        <strain evidence="2">N11-34</strain>
    </source>
</reference>
<evidence type="ECO:0000313" key="2">
    <source>
        <dbReference type="EMBL" id="GHJ34279.1"/>
    </source>
</evidence>
<dbReference type="Proteomes" id="UP001054854">
    <property type="component" value="Unassembled WGS sequence"/>
</dbReference>
<dbReference type="RefSeq" id="WP_236260097.1">
    <property type="nucleotide sequence ID" value="NZ_BNEK01000007.1"/>
</dbReference>
<evidence type="ECO:0000256" key="1">
    <source>
        <dbReference type="SAM" id="Phobius"/>
    </source>
</evidence>
<gene>
    <name evidence="2" type="ORF">TPA0910_87120</name>
</gene>
<dbReference type="InterPro" id="IPR003744">
    <property type="entry name" value="YhhQ"/>
</dbReference>
<comment type="caution">
    <text evidence="2">The sequence shown here is derived from an EMBL/GenBank/DDBJ whole genome shotgun (WGS) entry which is preliminary data.</text>
</comment>
<dbReference type="Pfam" id="PF02592">
    <property type="entry name" value="Vut_1"/>
    <property type="match status" value="1"/>
</dbReference>
<sequence>MNLRTTAAFTGYLATIPTANLLVTHFGAVPVGFGLMAPAGVFTIGLALVLRDLLHEAAGRWAVLAAIAAGTVLSYLLADPALATASAVAFGVAELADMAVYTPLRRRGLLVAVAASNAVGLVVDSVLFLHLAFGSLAFLPGQIVAKAEMTLLALLALWAIARYRRPVTA</sequence>
<dbReference type="EMBL" id="BNEK01000007">
    <property type="protein sequence ID" value="GHJ34279.1"/>
    <property type="molecule type" value="Genomic_DNA"/>
</dbReference>
<evidence type="ECO:0008006" key="4">
    <source>
        <dbReference type="Google" id="ProtNLM"/>
    </source>
</evidence>
<keyword evidence="1" id="KW-1133">Transmembrane helix</keyword>
<feature type="transmembrane region" description="Helical" evidence="1">
    <location>
        <begin position="83"/>
        <end position="102"/>
    </location>
</feature>